<reference evidence="7" key="1">
    <citation type="journal article" date="2021" name="PeerJ">
        <title>Extensive microbial diversity within the chicken gut microbiome revealed by metagenomics and culture.</title>
        <authorList>
            <person name="Gilroy R."/>
            <person name="Ravi A."/>
            <person name="Getino M."/>
            <person name="Pursley I."/>
            <person name="Horton D.L."/>
            <person name="Alikhan N.F."/>
            <person name="Baker D."/>
            <person name="Gharbi K."/>
            <person name="Hall N."/>
            <person name="Watson M."/>
            <person name="Adriaenssens E.M."/>
            <person name="Foster-Nyarko E."/>
            <person name="Jarju S."/>
            <person name="Secka A."/>
            <person name="Antonio M."/>
            <person name="Oren A."/>
            <person name="Chaudhuri R.R."/>
            <person name="La Ragione R."/>
            <person name="Hildebrand F."/>
            <person name="Pallen M.J."/>
        </authorList>
    </citation>
    <scope>NUCLEOTIDE SEQUENCE</scope>
    <source>
        <strain evidence="7">USAMLcec3-2134</strain>
    </source>
</reference>
<feature type="transmembrane region" description="Helical" evidence="5">
    <location>
        <begin position="228"/>
        <end position="244"/>
    </location>
</feature>
<name>A0A9D2MU78_9FIRM</name>
<dbReference type="InterPro" id="IPR051533">
    <property type="entry name" value="WaaL-like"/>
</dbReference>
<reference evidence="7" key="2">
    <citation type="submission" date="2021-04" db="EMBL/GenBank/DDBJ databases">
        <authorList>
            <person name="Gilroy R."/>
        </authorList>
    </citation>
    <scope>NUCLEOTIDE SEQUENCE</scope>
    <source>
        <strain evidence="7">USAMLcec3-2134</strain>
    </source>
</reference>
<feature type="transmembrane region" description="Helical" evidence="5">
    <location>
        <begin position="251"/>
        <end position="272"/>
    </location>
</feature>
<sequence>MINKISRVDYPLFFLFGTVINFSSRTVAQAQGNLFSTDNITRMVCLSVAFFLISFYMIKTREIERLHISAPIFWLFLFWIGGVLSFVFCEWMSYALVKWIEYFVILLGACYISCLDRKIPGYALRSYEMMKIFLEVLIASVMIGVLIDPERALYRGENEYSALRDAVLPFILRGWIIPITSTSVGMISAILLFDQIIKILDEGVHFNDVVKLCIFSGCVITAQSRTAIIGLSIALVFLVICSRMSKKTKIFFIAFGITILLTFSPELFSFLLRGQEGEVLASFSGRTVWWKYAWNFFKQSNDYIKLFGNGFAAGEKIIAARSNAVMYTLDSEYFAILISNGLFGLFCYGLFWIKTFQKIRIRIKQDRRENKKFGLGIEVLGVSIIILCRTFTVTSLALHTYYLLIMVFLLCAIDGKAKSFQRRNFNEY</sequence>
<feature type="transmembrane region" description="Helical" evidence="5">
    <location>
        <begin position="333"/>
        <end position="353"/>
    </location>
</feature>
<feature type="domain" description="O-antigen ligase-related" evidence="6">
    <location>
        <begin position="214"/>
        <end position="348"/>
    </location>
</feature>
<proteinExistence type="predicted"/>
<dbReference type="Proteomes" id="UP000886883">
    <property type="component" value="Unassembled WGS sequence"/>
</dbReference>
<evidence type="ECO:0000256" key="2">
    <source>
        <dbReference type="ARBA" id="ARBA00022692"/>
    </source>
</evidence>
<keyword evidence="4 5" id="KW-0472">Membrane</keyword>
<dbReference type="Pfam" id="PF04932">
    <property type="entry name" value="Wzy_C"/>
    <property type="match status" value="1"/>
</dbReference>
<protein>
    <submittedName>
        <fullName evidence="7">O-antigen ligase family protein</fullName>
    </submittedName>
</protein>
<dbReference type="AlphaFoldDB" id="A0A9D2MU78"/>
<evidence type="ECO:0000256" key="4">
    <source>
        <dbReference type="ARBA" id="ARBA00023136"/>
    </source>
</evidence>
<dbReference type="GO" id="GO:0016874">
    <property type="term" value="F:ligase activity"/>
    <property type="evidence" value="ECO:0007669"/>
    <property type="project" value="UniProtKB-KW"/>
</dbReference>
<evidence type="ECO:0000256" key="3">
    <source>
        <dbReference type="ARBA" id="ARBA00022989"/>
    </source>
</evidence>
<comment type="subcellular location">
    <subcellularLocation>
        <location evidence="1">Membrane</location>
        <topology evidence="1">Multi-pass membrane protein</topology>
    </subcellularLocation>
</comment>
<evidence type="ECO:0000256" key="5">
    <source>
        <dbReference type="SAM" id="Phobius"/>
    </source>
</evidence>
<comment type="caution">
    <text evidence="7">The sequence shown here is derived from an EMBL/GenBank/DDBJ whole genome shotgun (WGS) entry which is preliminary data.</text>
</comment>
<feature type="transmembrane region" description="Helical" evidence="5">
    <location>
        <begin position="398"/>
        <end position="415"/>
    </location>
</feature>
<feature type="transmembrane region" description="Helical" evidence="5">
    <location>
        <begin position="167"/>
        <end position="193"/>
    </location>
</feature>
<accession>A0A9D2MU78</accession>
<organism evidence="7 8">
    <name type="scientific">Candidatus Eisenbergiella merdigallinarum</name>
    <dbReference type="NCBI Taxonomy" id="2838552"/>
    <lineage>
        <taxon>Bacteria</taxon>
        <taxon>Bacillati</taxon>
        <taxon>Bacillota</taxon>
        <taxon>Clostridia</taxon>
        <taxon>Lachnospirales</taxon>
        <taxon>Lachnospiraceae</taxon>
        <taxon>Eisenbergiella</taxon>
    </lineage>
</organism>
<dbReference type="PANTHER" id="PTHR37422:SF13">
    <property type="entry name" value="LIPOPOLYSACCHARIDE BIOSYNTHESIS PROTEIN PA4999-RELATED"/>
    <property type="match status" value="1"/>
</dbReference>
<dbReference type="PANTHER" id="PTHR37422">
    <property type="entry name" value="TEICHURONIC ACID BIOSYNTHESIS PROTEIN TUAE"/>
    <property type="match status" value="1"/>
</dbReference>
<feature type="transmembrane region" description="Helical" evidence="5">
    <location>
        <begin position="99"/>
        <end position="117"/>
    </location>
</feature>
<dbReference type="InterPro" id="IPR007016">
    <property type="entry name" value="O-antigen_ligase-rel_domated"/>
</dbReference>
<gene>
    <name evidence="7" type="ORF">H9763_11640</name>
</gene>
<feature type="transmembrane region" description="Helical" evidence="5">
    <location>
        <begin position="373"/>
        <end position="392"/>
    </location>
</feature>
<keyword evidence="3 5" id="KW-1133">Transmembrane helix</keyword>
<dbReference type="EMBL" id="DWXE01000043">
    <property type="protein sequence ID" value="HJB92100.1"/>
    <property type="molecule type" value="Genomic_DNA"/>
</dbReference>
<feature type="transmembrane region" description="Helical" evidence="5">
    <location>
        <begin position="40"/>
        <end position="58"/>
    </location>
</feature>
<evidence type="ECO:0000256" key="1">
    <source>
        <dbReference type="ARBA" id="ARBA00004141"/>
    </source>
</evidence>
<evidence type="ECO:0000259" key="6">
    <source>
        <dbReference type="Pfam" id="PF04932"/>
    </source>
</evidence>
<evidence type="ECO:0000313" key="7">
    <source>
        <dbReference type="EMBL" id="HJB92100.1"/>
    </source>
</evidence>
<keyword evidence="2 5" id="KW-0812">Transmembrane</keyword>
<evidence type="ECO:0000313" key="8">
    <source>
        <dbReference type="Proteomes" id="UP000886883"/>
    </source>
</evidence>
<dbReference type="GO" id="GO:0016020">
    <property type="term" value="C:membrane"/>
    <property type="evidence" value="ECO:0007669"/>
    <property type="project" value="UniProtKB-SubCell"/>
</dbReference>
<feature type="transmembrane region" description="Helical" evidence="5">
    <location>
        <begin position="70"/>
        <end position="93"/>
    </location>
</feature>
<keyword evidence="7" id="KW-0436">Ligase</keyword>